<evidence type="ECO:0000256" key="9">
    <source>
        <dbReference type="ARBA" id="ARBA00030686"/>
    </source>
</evidence>
<keyword evidence="13" id="KW-1185">Reference proteome</keyword>
<dbReference type="InterPro" id="IPR003200">
    <property type="entry name" value="Nict_dMeBzImd_PRibTrfase"/>
</dbReference>
<feature type="active site" description="Proton acceptor" evidence="11">
    <location>
        <position position="317"/>
    </location>
</feature>
<name>A0A2T0B006_9CLOT</name>
<evidence type="ECO:0000256" key="6">
    <source>
        <dbReference type="ARBA" id="ARBA00022573"/>
    </source>
</evidence>
<sequence>MNLLQKTLDIIRPADKEAIKKAWERMDNLSKPIGSLGKLEEIAVKMSGITGKVKNRINKKNTIIMAADNGVWEEGVSACPQELTAIITNNYTKGITGIGVLSDYAKADICVIDVGVKAEFNNPNIINKKIAYGTKNIAKGPAMTREEAIKAIEIGIEAVDNLVKEGYDLFGTGEAGMCNTATSAAVISVLSGMDSDIVAGKGSGLTEEGFANKKAVIKRAIEINDPDKKDPIDVLTKVGGFDIAGLCGCFLGAAKNRVPIVIDGIIACAAALCAFRLNPNVKDFMFPSHLSAEPGSEYVMNEIGLRPGLNMDMRLGEGTGCPLEFCIIESALCVMNNMATLEEASIHNSEFFVDIREK</sequence>
<comment type="similarity">
    <text evidence="3 11">Belongs to the CobT family.</text>
</comment>
<dbReference type="InterPro" id="IPR017846">
    <property type="entry name" value="Nict_dMeBzImd_PRibTrfase_bact"/>
</dbReference>
<dbReference type="SUPFAM" id="SSF52733">
    <property type="entry name" value="Nicotinate mononucleotide:5,6-dimethylbenzimidazole phosphoribosyltransferase (CobT)"/>
    <property type="match status" value="1"/>
</dbReference>
<comment type="pathway">
    <text evidence="2 11">Nucleoside biosynthesis; alpha-ribazole biosynthesis; alpha-ribazole from 5,6-dimethylbenzimidazole: step 1/2.</text>
</comment>
<dbReference type="Gene3D" id="1.10.1610.10">
    <property type="match status" value="1"/>
</dbReference>
<protein>
    <recommendedName>
        <fullName evidence="5 11">Nicotinate-nucleotide--dimethylbenzimidazole phosphoribosyltransferase</fullName>
        <shortName evidence="11">NN:DBI PRT</shortName>
        <ecNumber evidence="4 11">2.4.2.21</ecNumber>
    </recommendedName>
    <alternativeName>
        <fullName evidence="9 11">N(1)-alpha-phosphoribosyltransferase</fullName>
    </alternativeName>
</protein>
<keyword evidence="8 11" id="KW-0808">Transferase</keyword>
<gene>
    <name evidence="11 12" type="primary">cobT</name>
    <name evidence="12" type="ORF">CLLI_27780</name>
</gene>
<keyword evidence="6 11" id="KW-0169">Cobalamin biosynthesis</keyword>
<evidence type="ECO:0000256" key="1">
    <source>
        <dbReference type="ARBA" id="ARBA00002197"/>
    </source>
</evidence>
<evidence type="ECO:0000256" key="8">
    <source>
        <dbReference type="ARBA" id="ARBA00022679"/>
    </source>
</evidence>
<evidence type="ECO:0000313" key="13">
    <source>
        <dbReference type="Proteomes" id="UP000239706"/>
    </source>
</evidence>
<evidence type="ECO:0000256" key="2">
    <source>
        <dbReference type="ARBA" id="ARBA00005049"/>
    </source>
</evidence>
<dbReference type="PANTHER" id="PTHR43463">
    <property type="entry name" value="NICOTINATE-NUCLEOTIDE--DIMETHYLBENZIMIDAZOLE PHOSPHORIBOSYLTRANSFERASE"/>
    <property type="match status" value="1"/>
</dbReference>
<comment type="function">
    <text evidence="1 11">Catalyzes the synthesis of alpha-ribazole-5'-phosphate from nicotinate mononucleotide (NAMN) and 5,6-dimethylbenzimidazole (DMB).</text>
</comment>
<evidence type="ECO:0000256" key="10">
    <source>
        <dbReference type="ARBA" id="ARBA00047340"/>
    </source>
</evidence>
<evidence type="ECO:0000256" key="7">
    <source>
        <dbReference type="ARBA" id="ARBA00022676"/>
    </source>
</evidence>
<evidence type="ECO:0000256" key="11">
    <source>
        <dbReference type="HAMAP-Rule" id="MF_00230"/>
    </source>
</evidence>
<dbReference type="EMBL" id="PVXO01000073">
    <property type="protein sequence ID" value="PRR76844.1"/>
    <property type="molecule type" value="Genomic_DNA"/>
</dbReference>
<dbReference type="Pfam" id="PF02277">
    <property type="entry name" value="DBI_PRT"/>
    <property type="match status" value="1"/>
</dbReference>
<dbReference type="InterPro" id="IPR023195">
    <property type="entry name" value="Nict_dMeBzImd_PRibTrfase_N"/>
</dbReference>
<dbReference type="GO" id="GO:0008939">
    <property type="term" value="F:nicotinate-nucleotide-dimethylbenzimidazole phosphoribosyltransferase activity"/>
    <property type="evidence" value="ECO:0007669"/>
    <property type="project" value="UniProtKB-UniRule"/>
</dbReference>
<dbReference type="NCBIfam" id="TIGR03160">
    <property type="entry name" value="cobT_DBIPRT"/>
    <property type="match status" value="1"/>
</dbReference>
<dbReference type="Gene3D" id="3.40.50.10210">
    <property type="match status" value="1"/>
</dbReference>
<dbReference type="GO" id="GO:0009236">
    <property type="term" value="P:cobalamin biosynthetic process"/>
    <property type="evidence" value="ECO:0007669"/>
    <property type="project" value="UniProtKB-UniRule"/>
</dbReference>
<dbReference type="UniPathway" id="UPA00061">
    <property type="reaction ID" value="UER00516"/>
</dbReference>
<dbReference type="NCBIfam" id="NF000996">
    <property type="entry name" value="PRK00105.1"/>
    <property type="match status" value="1"/>
</dbReference>
<dbReference type="FunFam" id="3.40.50.10210:FF:000001">
    <property type="entry name" value="Nicotinate-nucleotide--dimethylbenzimidazole phosphoribosyltransferase"/>
    <property type="match status" value="1"/>
</dbReference>
<evidence type="ECO:0000256" key="3">
    <source>
        <dbReference type="ARBA" id="ARBA00007110"/>
    </source>
</evidence>
<evidence type="ECO:0000313" key="12">
    <source>
        <dbReference type="EMBL" id="PRR76844.1"/>
    </source>
</evidence>
<dbReference type="Proteomes" id="UP000239706">
    <property type="component" value="Unassembled WGS sequence"/>
</dbReference>
<keyword evidence="7 11" id="KW-0328">Glycosyltransferase</keyword>
<dbReference type="RefSeq" id="WP_106064786.1">
    <property type="nucleotide sequence ID" value="NZ_PVXO01000073.1"/>
</dbReference>
<dbReference type="EC" id="2.4.2.21" evidence="4 11"/>
<dbReference type="HAMAP" id="MF_00230">
    <property type="entry name" value="CobT"/>
    <property type="match status" value="1"/>
</dbReference>
<accession>A0A2T0B006</accession>
<dbReference type="PANTHER" id="PTHR43463:SF1">
    <property type="entry name" value="NICOTINATE-NUCLEOTIDE--DIMETHYLBENZIMIDAZOLE PHOSPHORIBOSYLTRANSFERASE"/>
    <property type="match status" value="1"/>
</dbReference>
<evidence type="ECO:0000256" key="5">
    <source>
        <dbReference type="ARBA" id="ARBA00015486"/>
    </source>
</evidence>
<dbReference type="OrthoDB" id="9781491at2"/>
<organism evidence="12 13">
    <name type="scientific">Clostridium liquoris</name>
    <dbReference type="NCBI Taxonomy" id="1289519"/>
    <lineage>
        <taxon>Bacteria</taxon>
        <taxon>Bacillati</taxon>
        <taxon>Bacillota</taxon>
        <taxon>Clostridia</taxon>
        <taxon>Eubacteriales</taxon>
        <taxon>Clostridiaceae</taxon>
        <taxon>Clostridium</taxon>
    </lineage>
</organism>
<comment type="caution">
    <text evidence="12">The sequence shown here is derived from an EMBL/GenBank/DDBJ whole genome shotgun (WGS) entry which is preliminary data.</text>
</comment>
<comment type="catalytic activity">
    <reaction evidence="10 11">
        <text>5,6-dimethylbenzimidazole + nicotinate beta-D-ribonucleotide = alpha-ribazole 5'-phosphate + nicotinate + H(+)</text>
        <dbReference type="Rhea" id="RHEA:11196"/>
        <dbReference type="ChEBI" id="CHEBI:15378"/>
        <dbReference type="ChEBI" id="CHEBI:15890"/>
        <dbReference type="ChEBI" id="CHEBI:32544"/>
        <dbReference type="ChEBI" id="CHEBI:57502"/>
        <dbReference type="ChEBI" id="CHEBI:57918"/>
        <dbReference type="EC" id="2.4.2.21"/>
    </reaction>
</comment>
<reference evidence="12 13" key="1">
    <citation type="submission" date="2018-03" db="EMBL/GenBank/DDBJ databases">
        <title>Genome sequence of Clostridium liquoris DSM 100320.</title>
        <authorList>
            <person name="Poehlein A."/>
            <person name="Daniel R."/>
        </authorList>
    </citation>
    <scope>NUCLEOTIDE SEQUENCE [LARGE SCALE GENOMIC DNA]</scope>
    <source>
        <strain evidence="12 13">DSM 100320</strain>
    </source>
</reference>
<dbReference type="AlphaFoldDB" id="A0A2T0B006"/>
<dbReference type="InterPro" id="IPR036087">
    <property type="entry name" value="Nict_dMeBzImd_PRibTrfase_sf"/>
</dbReference>
<dbReference type="CDD" id="cd02439">
    <property type="entry name" value="DMB-PRT_CobT"/>
    <property type="match status" value="1"/>
</dbReference>
<proteinExistence type="inferred from homology"/>
<evidence type="ECO:0000256" key="4">
    <source>
        <dbReference type="ARBA" id="ARBA00011991"/>
    </source>
</evidence>